<sequence>MCSSDVLNRRSSNSTSSSYSWYTFTVKPTYKRRKAVVTGEYASRVHDLTMAGFDNNSSSIIGKCILLMFLIIIQVTGQENCNEVNCPGELIVRYYKGIGCTPIYANPNDCCAEAYDCSHLDNLSRDKCYVNGHEYSVGEMLRPEDSNPCDWNCTCTQYENTAFFQCEKLNDCNSTEEQSCSYRARHGLCCTIPFCDMEETDNTTCNVDGKVYKAGEYFYPNANPKLLCLCMEGYTGENIEPFCQQLNRDPCSALFTAAAAQVHDKLIPLFILLNYFCPVTLYRYPSPNDSVISKHDNNISVPVEGNVMCQHGNLTLHIGEELSPEQPVEIWSIGTKCVCEVPPYVTCYKSIASPEEDESQENLYT</sequence>
<name>A0A9B0BT92_BOMTE</name>
<keyword evidence="1" id="KW-1185">Reference proteome</keyword>
<evidence type="ECO:0000313" key="2">
    <source>
        <dbReference type="RefSeq" id="XP_003393186.3"/>
    </source>
</evidence>
<dbReference type="Proteomes" id="UP000835206">
    <property type="component" value="Chromosome 1"/>
</dbReference>
<accession>A0A9B0BT92</accession>
<dbReference type="KEGG" id="bter:100644429"/>
<organism evidence="1 2">
    <name type="scientific">Bombus terrestris</name>
    <name type="common">Buff-tailed bumblebee</name>
    <name type="synonym">Apis terrestris</name>
    <dbReference type="NCBI Taxonomy" id="30195"/>
    <lineage>
        <taxon>Eukaryota</taxon>
        <taxon>Metazoa</taxon>
        <taxon>Ecdysozoa</taxon>
        <taxon>Arthropoda</taxon>
        <taxon>Hexapoda</taxon>
        <taxon>Insecta</taxon>
        <taxon>Pterygota</taxon>
        <taxon>Neoptera</taxon>
        <taxon>Endopterygota</taxon>
        <taxon>Hymenoptera</taxon>
        <taxon>Apocrita</taxon>
        <taxon>Aculeata</taxon>
        <taxon>Apoidea</taxon>
        <taxon>Anthophila</taxon>
        <taxon>Apidae</taxon>
        <taxon>Bombus</taxon>
        <taxon>Bombus</taxon>
    </lineage>
</organism>
<reference evidence="2" key="1">
    <citation type="submission" date="2025-08" db="UniProtKB">
        <authorList>
            <consortium name="RefSeq"/>
        </authorList>
    </citation>
    <scope>IDENTIFICATION</scope>
</reference>
<evidence type="ECO:0000313" key="1">
    <source>
        <dbReference type="Proteomes" id="UP000835206"/>
    </source>
</evidence>
<protein>
    <submittedName>
        <fullName evidence="2">Uncharacterized protein LOC100644429 isoform X1</fullName>
    </submittedName>
</protein>
<dbReference type="OrthoDB" id="365605at2759"/>
<dbReference type="AlphaFoldDB" id="A0A9B0BT92"/>
<gene>
    <name evidence="2" type="primary">LOC100644429</name>
</gene>
<dbReference type="GeneID" id="100644429"/>
<dbReference type="RefSeq" id="XP_003393186.3">
    <property type="nucleotide sequence ID" value="XM_003393138.4"/>
</dbReference>
<proteinExistence type="predicted"/>